<dbReference type="InterPro" id="IPR000757">
    <property type="entry name" value="Beta-glucanase-like"/>
</dbReference>
<evidence type="ECO:0000256" key="4">
    <source>
        <dbReference type="SAM" id="SignalP"/>
    </source>
</evidence>
<gene>
    <name evidence="7" type="ORF">FIBSPDRAFT_829737</name>
    <name evidence="6" type="ORF">FIBSPDRAFT_838725</name>
</gene>
<dbReference type="Pfam" id="PF26113">
    <property type="entry name" value="GH16_XgeA"/>
    <property type="match status" value="1"/>
</dbReference>
<evidence type="ECO:0000313" key="7">
    <source>
        <dbReference type="EMBL" id="KZP18063.1"/>
    </source>
</evidence>
<keyword evidence="2 7" id="KW-0378">Hydrolase</keyword>
<name>A0A166GQC7_9AGAM</name>
<evidence type="ECO:0000256" key="1">
    <source>
        <dbReference type="ARBA" id="ARBA00006865"/>
    </source>
</evidence>
<dbReference type="GO" id="GO:0004553">
    <property type="term" value="F:hydrolase activity, hydrolyzing O-glycosyl compounds"/>
    <property type="evidence" value="ECO:0007669"/>
    <property type="project" value="InterPro"/>
</dbReference>
<protein>
    <submittedName>
        <fullName evidence="7">Glycoside hydrolase family 16 protein</fullName>
    </submittedName>
</protein>
<comment type="similarity">
    <text evidence="1">Belongs to the glycosyl hydrolase 16 family.</text>
</comment>
<feature type="domain" description="GH16" evidence="5">
    <location>
        <begin position="39"/>
        <end position="287"/>
    </location>
</feature>
<dbReference type="InterPro" id="IPR050546">
    <property type="entry name" value="Glycosyl_Hydrlase_16"/>
</dbReference>
<keyword evidence="8" id="KW-1185">Reference proteome</keyword>
<dbReference type="STRING" id="436010.A0A166GQC7"/>
<feature type="signal peptide" evidence="4">
    <location>
        <begin position="1"/>
        <end position="21"/>
    </location>
</feature>
<dbReference type="PANTHER" id="PTHR10963:SF24">
    <property type="entry name" value="GLYCOSIDASE C21B10.07-RELATED"/>
    <property type="match status" value="1"/>
</dbReference>
<feature type="chain" id="PRO_5007997389" evidence="4">
    <location>
        <begin position="22"/>
        <end position="319"/>
    </location>
</feature>
<dbReference type="InterPro" id="IPR013320">
    <property type="entry name" value="ConA-like_dom_sf"/>
</dbReference>
<accession>A0A166GQC7</accession>
<dbReference type="PANTHER" id="PTHR10963">
    <property type="entry name" value="GLYCOSYL HYDROLASE-RELATED"/>
    <property type="match status" value="1"/>
</dbReference>
<proteinExistence type="inferred from homology"/>
<dbReference type="GO" id="GO:0009251">
    <property type="term" value="P:glucan catabolic process"/>
    <property type="evidence" value="ECO:0007669"/>
    <property type="project" value="TreeGrafter"/>
</dbReference>
<keyword evidence="4" id="KW-0732">Signal</keyword>
<keyword evidence="3" id="KW-0326">Glycosidase</keyword>
<dbReference type="FunFam" id="2.60.120.200:FF:000114">
    <property type="entry name" value="Probable endo-1,3(4)-beta-glucanase NFIA_089530"/>
    <property type="match status" value="1"/>
</dbReference>
<dbReference type="EMBL" id="KV417576">
    <property type="protein sequence ID" value="KZP18063.1"/>
    <property type="molecule type" value="Genomic_DNA"/>
</dbReference>
<evidence type="ECO:0000256" key="3">
    <source>
        <dbReference type="ARBA" id="ARBA00023295"/>
    </source>
</evidence>
<evidence type="ECO:0000256" key="2">
    <source>
        <dbReference type="ARBA" id="ARBA00022801"/>
    </source>
</evidence>
<dbReference type="PROSITE" id="PS51762">
    <property type="entry name" value="GH16_2"/>
    <property type="match status" value="1"/>
</dbReference>
<dbReference type="Proteomes" id="UP000076532">
    <property type="component" value="Unassembled WGS sequence"/>
</dbReference>
<dbReference type="OrthoDB" id="192832at2759"/>
<evidence type="ECO:0000313" key="6">
    <source>
        <dbReference type="EMBL" id="KZP10228.1"/>
    </source>
</evidence>
<evidence type="ECO:0000259" key="5">
    <source>
        <dbReference type="PROSITE" id="PS51762"/>
    </source>
</evidence>
<dbReference type="EMBL" id="KV417684">
    <property type="protein sequence ID" value="KZP10228.1"/>
    <property type="molecule type" value="Genomic_DNA"/>
</dbReference>
<organism evidence="7 8">
    <name type="scientific">Athelia psychrophila</name>
    <dbReference type="NCBI Taxonomy" id="1759441"/>
    <lineage>
        <taxon>Eukaryota</taxon>
        <taxon>Fungi</taxon>
        <taxon>Dikarya</taxon>
        <taxon>Basidiomycota</taxon>
        <taxon>Agaricomycotina</taxon>
        <taxon>Agaricomycetes</taxon>
        <taxon>Agaricomycetidae</taxon>
        <taxon>Atheliales</taxon>
        <taxon>Atheliaceae</taxon>
        <taxon>Athelia</taxon>
    </lineage>
</organism>
<sequence>MRLSATSIVLALAYASTSVLANTYSLSSSIIGSQFLSAFTFQAISDPTHGFVTYVSESAAQSAGLVSSTSSSFRMGADHTSVLSASGAGRKSVRIQSNAEYTTHVAVFNVNHMPEGCGTWPALWEVGADWPNGGEIDIVEGVNNVSPNQVTLHTGPGCSIPASGVSQYGTTLGTDCDANDNNNSGCGVRSPDANSYGPAFNANGGGYYAMERTSAAIKVWFWARNSPNIPAALSSGASSIDTSGWGEPTANFPNTDCNIDNSFGPLNIIINLTFCGDWAGNSNTYAASGCPSTCNAYVAANPSAFANAYFDFASLKIYE</sequence>
<dbReference type="SUPFAM" id="SSF49899">
    <property type="entry name" value="Concanavalin A-like lectins/glucanases"/>
    <property type="match status" value="1"/>
</dbReference>
<dbReference type="Gene3D" id="2.60.120.200">
    <property type="match status" value="1"/>
</dbReference>
<evidence type="ECO:0000313" key="8">
    <source>
        <dbReference type="Proteomes" id="UP000076532"/>
    </source>
</evidence>
<reference evidence="7 8" key="1">
    <citation type="journal article" date="2016" name="Mol. Biol. Evol.">
        <title>Comparative Genomics of Early-Diverging Mushroom-Forming Fungi Provides Insights into the Origins of Lignocellulose Decay Capabilities.</title>
        <authorList>
            <person name="Nagy L.G."/>
            <person name="Riley R."/>
            <person name="Tritt A."/>
            <person name="Adam C."/>
            <person name="Daum C."/>
            <person name="Floudas D."/>
            <person name="Sun H."/>
            <person name="Yadav J.S."/>
            <person name="Pangilinan J."/>
            <person name="Larsson K.H."/>
            <person name="Matsuura K."/>
            <person name="Barry K."/>
            <person name="Labutti K."/>
            <person name="Kuo R."/>
            <person name="Ohm R.A."/>
            <person name="Bhattacharya S.S."/>
            <person name="Shirouzu T."/>
            <person name="Yoshinaga Y."/>
            <person name="Martin F.M."/>
            <person name="Grigoriev I.V."/>
            <person name="Hibbett D.S."/>
        </authorList>
    </citation>
    <scope>NUCLEOTIDE SEQUENCE [LARGE SCALE GENOMIC DNA]</scope>
    <source>
        <strain evidence="7 8">CBS 109695</strain>
    </source>
</reference>
<dbReference type="CDD" id="cd02181">
    <property type="entry name" value="GH16_fungal_Lam16A_glucanase"/>
    <property type="match status" value="1"/>
</dbReference>
<dbReference type="AlphaFoldDB" id="A0A166GQC7"/>